<dbReference type="Pfam" id="PF01544">
    <property type="entry name" value="CorA"/>
    <property type="match status" value="1"/>
</dbReference>
<dbReference type="OrthoDB" id="165352at2759"/>
<name>A0A4D9D4P2_9STRA</name>
<dbReference type="InterPro" id="IPR045863">
    <property type="entry name" value="CorA_TM1_TM2"/>
</dbReference>
<evidence type="ECO:0008006" key="9">
    <source>
        <dbReference type="Google" id="ProtNLM"/>
    </source>
</evidence>
<comment type="subcellular location">
    <subcellularLocation>
        <location evidence="1">Cell membrane</location>
        <topology evidence="1">Multi-pass membrane protein</topology>
    </subcellularLocation>
</comment>
<dbReference type="GO" id="GO:0050897">
    <property type="term" value="F:cobalt ion binding"/>
    <property type="evidence" value="ECO:0007669"/>
    <property type="project" value="TreeGrafter"/>
</dbReference>
<evidence type="ECO:0000256" key="5">
    <source>
        <dbReference type="SAM" id="Phobius"/>
    </source>
</evidence>
<dbReference type="GO" id="GO:0015087">
    <property type="term" value="F:cobalt ion transmembrane transporter activity"/>
    <property type="evidence" value="ECO:0007669"/>
    <property type="project" value="TreeGrafter"/>
</dbReference>
<dbReference type="GO" id="GO:0000287">
    <property type="term" value="F:magnesium ion binding"/>
    <property type="evidence" value="ECO:0007669"/>
    <property type="project" value="TreeGrafter"/>
</dbReference>
<dbReference type="PANTHER" id="PTHR46494:SF1">
    <property type="entry name" value="CORA FAMILY METAL ION TRANSPORTER (EUROFUNG)"/>
    <property type="match status" value="1"/>
</dbReference>
<keyword evidence="6" id="KW-0732">Signal</keyword>
<keyword evidence="4 5" id="KW-0472">Membrane</keyword>
<dbReference type="GO" id="GO:0015095">
    <property type="term" value="F:magnesium ion transmembrane transporter activity"/>
    <property type="evidence" value="ECO:0007669"/>
    <property type="project" value="TreeGrafter"/>
</dbReference>
<dbReference type="InterPro" id="IPR002523">
    <property type="entry name" value="MgTranspt_CorA/ZnTranspt_ZntB"/>
</dbReference>
<feature type="transmembrane region" description="Helical" evidence="5">
    <location>
        <begin position="107"/>
        <end position="126"/>
    </location>
</feature>
<dbReference type="PANTHER" id="PTHR46494">
    <property type="entry name" value="CORA FAMILY METAL ION TRANSPORTER (EUROFUNG)"/>
    <property type="match status" value="1"/>
</dbReference>
<evidence type="ECO:0000256" key="1">
    <source>
        <dbReference type="ARBA" id="ARBA00004651"/>
    </source>
</evidence>
<comment type="caution">
    <text evidence="7">The sequence shown here is derived from an EMBL/GenBank/DDBJ whole genome shotgun (WGS) entry which is preliminary data.</text>
</comment>
<organism evidence="7 8">
    <name type="scientific">Nannochloropsis salina CCMP1776</name>
    <dbReference type="NCBI Taxonomy" id="1027361"/>
    <lineage>
        <taxon>Eukaryota</taxon>
        <taxon>Sar</taxon>
        <taxon>Stramenopiles</taxon>
        <taxon>Ochrophyta</taxon>
        <taxon>Eustigmatophyceae</taxon>
        <taxon>Eustigmatales</taxon>
        <taxon>Monodopsidaceae</taxon>
        <taxon>Microchloropsis</taxon>
        <taxon>Microchloropsis salina</taxon>
    </lineage>
</organism>
<proteinExistence type="predicted"/>
<evidence type="ECO:0000256" key="2">
    <source>
        <dbReference type="ARBA" id="ARBA00022692"/>
    </source>
</evidence>
<evidence type="ECO:0000313" key="8">
    <source>
        <dbReference type="Proteomes" id="UP000355283"/>
    </source>
</evidence>
<reference evidence="7 8" key="1">
    <citation type="submission" date="2019-01" db="EMBL/GenBank/DDBJ databases">
        <title>Nuclear Genome Assembly of the Microalgal Biofuel strain Nannochloropsis salina CCMP1776.</title>
        <authorList>
            <person name="Hovde B."/>
        </authorList>
    </citation>
    <scope>NUCLEOTIDE SEQUENCE [LARGE SCALE GENOMIC DNA]</scope>
    <source>
        <strain evidence="7 8">CCMP1776</strain>
    </source>
</reference>
<dbReference type="AlphaFoldDB" id="A0A4D9D4P2"/>
<feature type="signal peptide" evidence="6">
    <location>
        <begin position="1"/>
        <end position="31"/>
    </location>
</feature>
<protein>
    <recommendedName>
        <fullName evidence="9">Magnesium transporter</fullName>
    </recommendedName>
</protein>
<dbReference type="GO" id="GO:0005886">
    <property type="term" value="C:plasma membrane"/>
    <property type="evidence" value="ECO:0007669"/>
    <property type="project" value="UniProtKB-SubCell"/>
</dbReference>
<dbReference type="EMBL" id="SDOX01000027">
    <property type="protein sequence ID" value="TFJ83519.1"/>
    <property type="molecule type" value="Genomic_DNA"/>
</dbReference>
<keyword evidence="3 5" id="KW-1133">Transmembrane helix</keyword>
<sequence length="130" mass="14402">MRRKLKALHSDVNLLLLWLSPLSTVVTRLQAELPTGPDVELKKHLEDLGDHVHGEGEGGREGASEGEAEGAMLTQVTVMCLPAQFLTGVFGMNFEHFPLLKSPDGFLIFWLMTGTAIVVIMVVFRLKSWM</sequence>
<evidence type="ECO:0000256" key="4">
    <source>
        <dbReference type="ARBA" id="ARBA00023136"/>
    </source>
</evidence>
<evidence type="ECO:0000256" key="6">
    <source>
        <dbReference type="SAM" id="SignalP"/>
    </source>
</evidence>
<feature type="chain" id="PRO_5020028247" description="Magnesium transporter" evidence="6">
    <location>
        <begin position="32"/>
        <end position="130"/>
    </location>
</feature>
<evidence type="ECO:0000313" key="7">
    <source>
        <dbReference type="EMBL" id="TFJ83519.1"/>
    </source>
</evidence>
<gene>
    <name evidence="7" type="ORF">NSK_005166</name>
</gene>
<evidence type="ECO:0000256" key="3">
    <source>
        <dbReference type="ARBA" id="ARBA00022989"/>
    </source>
</evidence>
<dbReference type="Gene3D" id="1.20.58.340">
    <property type="entry name" value="Magnesium transport protein CorA, transmembrane region"/>
    <property type="match status" value="1"/>
</dbReference>
<accession>A0A4D9D4P2</accession>
<dbReference type="Proteomes" id="UP000355283">
    <property type="component" value="Unassembled WGS sequence"/>
</dbReference>
<keyword evidence="2 5" id="KW-0812">Transmembrane</keyword>
<keyword evidence="8" id="KW-1185">Reference proteome</keyword>
<dbReference type="SUPFAM" id="SSF144083">
    <property type="entry name" value="Magnesium transport protein CorA, transmembrane region"/>
    <property type="match status" value="1"/>
</dbReference>